<evidence type="ECO:0000256" key="4">
    <source>
        <dbReference type="ARBA" id="ARBA00022964"/>
    </source>
</evidence>
<sequence length="299" mass="32967">MSSEPQQATSQEQLDREAALTDEVLASFSDAPNPRLKEILQSLTRHIHEFAREVRLTEDEWTAGMEFLAEVGRRTDEKRQEFILLSDTLGLSMQTITINNQAVGNATEATVFGPFFVEGSPEIQQGGDISFGAVGEPSWVEGYVRGTDGNPIPGAKIEVWEADDDGMYDVQYDDDRMSARAHIYSDDEGHYQFWALTPVPYSIPADGPAGDMLRNAGRSPMRAPHLHFMVTADGYRTLVTHIFVAGGDYLDSDTVFGVKDSLVKDFVTQDAGTPTPDGREVEGTWTKADFDIILPPAES</sequence>
<protein>
    <submittedName>
        <fullName evidence="8">Hydroxyquinol 1,2-dioxygenase</fullName>
    </submittedName>
</protein>
<evidence type="ECO:0000256" key="3">
    <source>
        <dbReference type="ARBA" id="ARBA00022723"/>
    </source>
</evidence>
<dbReference type="OrthoDB" id="9800887at2"/>
<evidence type="ECO:0000256" key="1">
    <source>
        <dbReference type="ARBA" id="ARBA00001965"/>
    </source>
</evidence>
<dbReference type="InterPro" id="IPR000627">
    <property type="entry name" value="Intradiol_dOase_C"/>
</dbReference>
<dbReference type="InterPro" id="IPR050770">
    <property type="entry name" value="Intradiol_RC_Dioxygenase"/>
</dbReference>
<proteinExistence type="inferred from homology"/>
<evidence type="ECO:0000313" key="9">
    <source>
        <dbReference type="Proteomes" id="UP000463857"/>
    </source>
</evidence>
<dbReference type="Proteomes" id="UP000463857">
    <property type="component" value="Chromosome"/>
</dbReference>
<keyword evidence="9" id="KW-1185">Reference proteome</keyword>
<dbReference type="GO" id="GO:0008199">
    <property type="term" value="F:ferric iron binding"/>
    <property type="evidence" value="ECO:0007669"/>
    <property type="project" value="InterPro"/>
</dbReference>
<dbReference type="KEGG" id="eke:EK0264_11155"/>
<dbReference type="Pfam" id="PF04444">
    <property type="entry name" value="Dioxygenase_N"/>
    <property type="match status" value="1"/>
</dbReference>
<keyword evidence="4 8" id="KW-0223">Dioxygenase</keyword>
<evidence type="ECO:0000256" key="6">
    <source>
        <dbReference type="ARBA" id="ARBA00023004"/>
    </source>
</evidence>
<dbReference type="SUPFAM" id="SSF49482">
    <property type="entry name" value="Aromatic compound dioxygenase"/>
    <property type="match status" value="1"/>
</dbReference>
<evidence type="ECO:0000313" key="8">
    <source>
        <dbReference type="EMBL" id="QHC00786.1"/>
    </source>
</evidence>
<dbReference type="Gene3D" id="2.60.130.10">
    <property type="entry name" value="Aromatic compound dioxygenase"/>
    <property type="match status" value="1"/>
</dbReference>
<dbReference type="GO" id="GO:0009712">
    <property type="term" value="P:catechol-containing compound metabolic process"/>
    <property type="evidence" value="ECO:0007669"/>
    <property type="project" value="InterPro"/>
</dbReference>
<keyword evidence="3" id="KW-0479">Metal-binding</keyword>
<feature type="domain" description="Intradiol ring-cleavage dioxygenases" evidence="7">
    <location>
        <begin position="140"/>
        <end position="168"/>
    </location>
</feature>
<reference evidence="8 9" key="1">
    <citation type="journal article" date="2018" name="Int. J. Syst. Evol. Microbiol.">
        <title>Epidermidibacterium keratini gen. nov., sp. nov., a member of the family Sporichthyaceae, isolated from keratin epidermis.</title>
        <authorList>
            <person name="Lee D.G."/>
            <person name="Trujillo M.E."/>
            <person name="Kang S."/>
            <person name="Nam J.J."/>
            <person name="Kim Y.J."/>
        </authorList>
    </citation>
    <scope>NUCLEOTIDE SEQUENCE [LARGE SCALE GENOMIC DNA]</scope>
    <source>
        <strain evidence="8 9">EPI-7</strain>
    </source>
</reference>
<name>A0A7L4YNR8_9ACTN</name>
<accession>A0A7L4YNR8</accession>
<dbReference type="PROSITE" id="PS00083">
    <property type="entry name" value="INTRADIOL_DIOXYGENAS"/>
    <property type="match status" value="1"/>
</dbReference>
<dbReference type="AlphaFoldDB" id="A0A7L4YNR8"/>
<evidence type="ECO:0000256" key="5">
    <source>
        <dbReference type="ARBA" id="ARBA00023002"/>
    </source>
</evidence>
<gene>
    <name evidence="8" type="ORF">EK0264_11155</name>
</gene>
<keyword evidence="5" id="KW-0560">Oxidoreductase</keyword>
<comment type="similarity">
    <text evidence="2">Belongs to the intradiol ring-cleavage dioxygenase family.</text>
</comment>
<comment type="cofactor">
    <cofactor evidence="1">
        <name>Fe(3+)</name>
        <dbReference type="ChEBI" id="CHEBI:29034"/>
    </cofactor>
</comment>
<dbReference type="InParanoid" id="A0A7L4YNR8"/>
<dbReference type="RefSeq" id="WP_159545614.1">
    <property type="nucleotide sequence ID" value="NZ_CP047156.1"/>
</dbReference>
<dbReference type="PANTHER" id="PTHR33711">
    <property type="entry name" value="DIOXYGENASE, PUTATIVE (AFU_ORTHOLOGUE AFUA_2G02910)-RELATED"/>
    <property type="match status" value="1"/>
</dbReference>
<evidence type="ECO:0000259" key="7">
    <source>
        <dbReference type="PROSITE" id="PS00083"/>
    </source>
</evidence>
<keyword evidence="6" id="KW-0408">Iron</keyword>
<evidence type="ECO:0000256" key="2">
    <source>
        <dbReference type="ARBA" id="ARBA00007825"/>
    </source>
</evidence>
<dbReference type="PANTHER" id="PTHR33711:SF7">
    <property type="entry name" value="INTRADIOL RING-CLEAVAGE DIOXYGENASES DOMAIN-CONTAINING PROTEIN-RELATED"/>
    <property type="match status" value="1"/>
</dbReference>
<organism evidence="8 9">
    <name type="scientific">Epidermidibacterium keratini</name>
    <dbReference type="NCBI Taxonomy" id="1891644"/>
    <lineage>
        <taxon>Bacteria</taxon>
        <taxon>Bacillati</taxon>
        <taxon>Actinomycetota</taxon>
        <taxon>Actinomycetes</taxon>
        <taxon>Sporichthyales</taxon>
        <taxon>Sporichthyaceae</taxon>
        <taxon>Epidermidibacterium</taxon>
    </lineage>
</organism>
<dbReference type="EMBL" id="CP047156">
    <property type="protein sequence ID" value="QHC00786.1"/>
    <property type="molecule type" value="Genomic_DNA"/>
</dbReference>
<dbReference type="InterPro" id="IPR015889">
    <property type="entry name" value="Intradiol_dOase_core"/>
</dbReference>
<dbReference type="Pfam" id="PF00775">
    <property type="entry name" value="Dioxygenase_C"/>
    <property type="match status" value="1"/>
</dbReference>
<dbReference type="GO" id="GO:0018576">
    <property type="term" value="F:catechol 1,2-dioxygenase activity"/>
    <property type="evidence" value="ECO:0007669"/>
    <property type="project" value="InterPro"/>
</dbReference>
<dbReference type="InterPro" id="IPR007535">
    <property type="entry name" value="Catechol_dOase_N"/>
</dbReference>